<evidence type="ECO:0000313" key="1">
    <source>
        <dbReference type="EMBL" id="KAA0046898.1"/>
    </source>
</evidence>
<protein>
    <submittedName>
        <fullName evidence="2">CACTA en-spm transposon protein</fullName>
    </submittedName>
</protein>
<dbReference type="AlphaFoldDB" id="A0A5D3BVY8"/>
<organism evidence="2 4">
    <name type="scientific">Cucumis melo var. makuwa</name>
    <name type="common">Oriental melon</name>
    <dbReference type="NCBI Taxonomy" id="1194695"/>
    <lineage>
        <taxon>Eukaryota</taxon>
        <taxon>Viridiplantae</taxon>
        <taxon>Streptophyta</taxon>
        <taxon>Embryophyta</taxon>
        <taxon>Tracheophyta</taxon>
        <taxon>Spermatophyta</taxon>
        <taxon>Magnoliopsida</taxon>
        <taxon>eudicotyledons</taxon>
        <taxon>Gunneridae</taxon>
        <taxon>Pentapetalae</taxon>
        <taxon>rosids</taxon>
        <taxon>fabids</taxon>
        <taxon>Cucurbitales</taxon>
        <taxon>Cucurbitaceae</taxon>
        <taxon>Benincaseae</taxon>
        <taxon>Cucumis</taxon>
    </lineage>
</organism>
<evidence type="ECO:0000313" key="4">
    <source>
        <dbReference type="Proteomes" id="UP000321947"/>
    </source>
</evidence>
<reference evidence="3 4" key="1">
    <citation type="submission" date="2019-08" db="EMBL/GenBank/DDBJ databases">
        <title>Draft genome sequences of two oriental melons (Cucumis melo L. var makuwa).</title>
        <authorList>
            <person name="Kwon S.-Y."/>
        </authorList>
    </citation>
    <scope>NUCLEOTIDE SEQUENCE [LARGE SCALE GENOMIC DNA]</scope>
    <source>
        <strain evidence="4">cv. Chang Bougi</strain>
        <strain evidence="3">cv. SW 3</strain>
        <tissue evidence="2">Leaf</tissue>
    </source>
</reference>
<name>A0A5D3BVY8_CUCMM</name>
<dbReference type="EMBL" id="SSTD01015292">
    <property type="protein sequence ID" value="TYK03250.1"/>
    <property type="molecule type" value="Genomic_DNA"/>
</dbReference>
<gene>
    <name evidence="2" type="ORF">E5676_scaffold298G00670</name>
    <name evidence="1" type="ORF">E6C27_scaffold230G00610</name>
</gene>
<dbReference type="Proteomes" id="UP000321393">
    <property type="component" value="Unassembled WGS sequence"/>
</dbReference>
<proteinExistence type="predicted"/>
<dbReference type="InterPro" id="IPR004252">
    <property type="entry name" value="Probable_transposase_24"/>
</dbReference>
<dbReference type="Pfam" id="PF03004">
    <property type="entry name" value="Transposase_24"/>
    <property type="match status" value="1"/>
</dbReference>
<comment type="caution">
    <text evidence="2">The sequence shown here is derived from an EMBL/GenBank/DDBJ whole genome shotgun (WGS) entry which is preliminary data.</text>
</comment>
<dbReference type="OrthoDB" id="1921870at2759"/>
<evidence type="ECO:0000313" key="3">
    <source>
        <dbReference type="Proteomes" id="UP000321393"/>
    </source>
</evidence>
<dbReference type="EMBL" id="SSTE01013576">
    <property type="protein sequence ID" value="KAA0046898.1"/>
    <property type="molecule type" value="Genomic_DNA"/>
</dbReference>
<sequence length="191" mass="21709">MLTLDSFLVRFLKWTDITPKCIKLVKGGLQIKHLLNLLSIKCSPVGSSLGDRTIAILRSLVQSLMNRAARLKRHYNHSRGTKSFLQRQHELADQRGHSIDRVELFKKTHDRDGQFVSSVATDAHNQIMELQSYPTLDDSQPLSGDEICKTVVVNNRTTQKVLVGAQTKVPTLCWQFFVYTPRARDGARHKD</sequence>
<evidence type="ECO:0000313" key="2">
    <source>
        <dbReference type="EMBL" id="TYK03250.1"/>
    </source>
</evidence>
<dbReference type="Proteomes" id="UP000321947">
    <property type="component" value="Unassembled WGS sequence"/>
</dbReference>
<accession>A0A5D3BVY8</accession>